<comment type="caution">
    <text evidence="2">The sequence shown here is derived from an EMBL/GenBank/DDBJ whole genome shotgun (WGS) entry which is preliminary data.</text>
</comment>
<evidence type="ECO:0000256" key="1">
    <source>
        <dbReference type="SAM" id="MobiDB-lite"/>
    </source>
</evidence>
<gene>
    <name evidence="2" type="ORF">ATANTOWER_011348</name>
</gene>
<proteinExistence type="predicted"/>
<accession>A0ABU7CAK5</accession>
<evidence type="ECO:0000313" key="3">
    <source>
        <dbReference type="Proteomes" id="UP001345963"/>
    </source>
</evidence>
<feature type="compositionally biased region" description="Basic and acidic residues" evidence="1">
    <location>
        <begin position="63"/>
        <end position="80"/>
    </location>
</feature>
<reference evidence="2 3" key="1">
    <citation type="submission" date="2021-07" db="EMBL/GenBank/DDBJ databases">
        <authorList>
            <person name="Palmer J.M."/>
        </authorList>
    </citation>
    <scope>NUCLEOTIDE SEQUENCE [LARGE SCALE GENOMIC DNA]</scope>
    <source>
        <strain evidence="2 3">AT_MEX2019</strain>
        <tissue evidence="2">Muscle</tissue>
    </source>
</reference>
<keyword evidence="3" id="KW-1185">Reference proteome</keyword>
<dbReference type="Proteomes" id="UP001345963">
    <property type="component" value="Unassembled WGS sequence"/>
</dbReference>
<dbReference type="EMBL" id="JAHUTI010081143">
    <property type="protein sequence ID" value="MED6258718.1"/>
    <property type="molecule type" value="Genomic_DNA"/>
</dbReference>
<feature type="region of interest" description="Disordered" evidence="1">
    <location>
        <begin position="57"/>
        <end position="80"/>
    </location>
</feature>
<name>A0ABU7CAK5_9TELE</name>
<organism evidence="2 3">
    <name type="scientific">Ataeniobius toweri</name>
    <dbReference type="NCBI Taxonomy" id="208326"/>
    <lineage>
        <taxon>Eukaryota</taxon>
        <taxon>Metazoa</taxon>
        <taxon>Chordata</taxon>
        <taxon>Craniata</taxon>
        <taxon>Vertebrata</taxon>
        <taxon>Euteleostomi</taxon>
        <taxon>Actinopterygii</taxon>
        <taxon>Neopterygii</taxon>
        <taxon>Teleostei</taxon>
        <taxon>Neoteleostei</taxon>
        <taxon>Acanthomorphata</taxon>
        <taxon>Ovalentaria</taxon>
        <taxon>Atherinomorphae</taxon>
        <taxon>Cyprinodontiformes</taxon>
        <taxon>Goodeidae</taxon>
        <taxon>Ataeniobius</taxon>
    </lineage>
</organism>
<protein>
    <submittedName>
        <fullName evidence="2">Uncharacterized protein</fullName>
    </submittedName>
</protein>
<evidence type="ECO:0000313" key="2">
    <source>
        <dbReference type="EMBL" id="MED6258718.1"/>
    </source>
</evidence>
<sequence>MSLCCPYDGLVTCPGCTLPLARRLLEVFEMFGRNRGQCLGFSCWSSITPLSLHPFQQRSVNGSRERGQQAESDRRDMAVK</sequence>